<accession>A0A9P3GSL6</accession>
<organism evidence="7 8">
    <name type="scientific">Phanerochaete sordida</name>
    <dbReference type="NCBI Taxonomy" id="48140"/>
    <lineage>
        <taxon>Eukaryota</taxon>
        <taxon>Fungi</taxon>
        <taxon>Dikarya</taxon>
        <taxon>Basidiomycota</taxon>
        <taxon>Agaricomycotina</taxon>
        <taxon>Agaricomycetes</taxon>
        <taxon>Polyporales</taxon>
        <taxon>Phanerochaetaceae</taxon>
        <taxon>Phanerochaete</taxon>
    </lineage>
</organism>
<dbReference type="Gene3D" id="2.170.270.10">
    <property type="entry name" value="SET domain"/>
    <property type="match status" value="1"/>
</dbReference>
<dbReference type="Proteomes" id="UP000703269">
    <property type="component" value="Unassembled WGS sequence"/>
</dbReference>
<keyword evidence="8" id="KW-1185">Reference proteome</keyword>
<dbReference type="GO" id="GO:0008270">
    <property type="term" value="F:zinc ion binding"/>
    <property type="evidence" value="ECO:0007669"/>
    <property type="project" value="UniProtKB-KW"/>
</dbReference>
<dbReference type="InterPro" id="IPR011990">
    <property type="entry name" value="TPR-like_helical_dom_sf"/>
</dbReference>
<evidence type="ECO:0000256" key="1">
    <source>
        <dbReference type="ARBA" id="ARBA00022723"/>
    </source>
</evidence>
<gene>
    <name evidence="7" type="ORF">PsYK624_159000</name>
</gene>
<feature type="domain" description="MYND-type" evidence="6">
    <location>
        <begin position="51"/>
        <end position="93"/>
    </location>
</feature>
<name>A0A9P3GSL6_9APHY</name>
<dbReference type="InterPro" id="IPR046341">
    <property type="entry name" value="SET_dom_sf"/>
</dbReference>
<evidence type="ECO:0000259" key="5">
    <source>
        <dbReference type="PROSITE" id="PS50280"/>
    </source>
</evidence>
<sequence>MEYALDNVHLAPHPIARTQATAARLLRAGAIVLAAPALTTALIPSQKGERCDHCHRAPAEGRRLSKCTGCAAFWYCGTACQTKQWHAHHRRICRRYNSYAASPEWQAMPPEQRTDALLLSQLLLEAFPKDEFDIAGAARRSDAVAHFFDLRKGPVVPDSAARIPLCRPSGAAAAPQDIVEDVFARFGNNNFVVQSHLNAYAHGVFPLASRVFNHSCVPNCVPKYIITPTELVTMEIVALRDVDPGEELTLPYLDPALPFDIRQRALQESYGFACNCALCTFQRAASPLPPLPAAPAQLAALETRLCQYVSAHVLQLDPSAPPPVSTGADAFSSLPRAVLPLLGAGYLPALSERFSQASHEGPYDQALPIGRVLLALYAVLYPPNYPQIGLHALELAKTAWNATVADARPGADMQRLEDAARHYLALAARVLGTYGPEGDAGGPLEELRALRELLA</sequence>
<evidence type="ECO:0000313" key="7">
    <source>
        <dbReference type="EMBL" id="GJE99629.1"/>
    </source>
</evidence>
<dbReference type="PROSITE" id="PS50865">
    <property type="entry name" value="ZF_MYND_2"/>
    <property type="match status" value="1"/>
</dbReference>
<comment type="caution">
    <text evidence="7">The sequence shown here is derived from an EMBL/GenBank/DDBJ whole genome shotgun (WGS) entry which is preliminary data.</text>
</comment>
<dbReference type="InterPro" id="IPR002893">
    <property type="entry name" value="Znf_MYND"/>
</dbReference>
<evidence type="ECO:0000256" key="2">
    <source>
        <dbReference type="ARBA" id="ARBA00022771"/>
    </source>
</evidence>
<dbReference type="InterPro" id="IPR001214">
    <property type="entry name" value="SET_dom"/>
</dbReference>
<dbReference type="PROSITE" id="PS50280">
    <property type="entry name" value="SET"/>
    <property type="match status" value="1"/>
</dbReference>
<proteinExistence type="predicted"/>
<dbReference type="Gene3D" id="6.10.140.2220">
    <property type="match status" value="1"/>
</dbReference>
<dbReference type="Gene3D" id="1.10.220.160">
    <property type="match status" value="1"/>
</dbReference>
<dbReference type="SUPFAM" id="SSF82199">
    <property type="entry name" value="SET domain"/>
    <property type="match status" value="2"/>
</dbReference>
<dbReference type="PROSITE" id="PS01360">
    <property type="entry name" value="ZF_MYND_1"/>
    <property type="match status" value="1"/>
</dbReference>
<keyword evidence="2 4" id="KW-0863">Zinc-finger</keyword>
<dbReference type="PANTHER" id="PTHR12197:SF251">
    <property type="entry name" value="EG:BACR7C10.4 PROTEIN"/>
    <property type="match status" value="1"/>
</dbReference>
<evidence type="ECO:0000256" key="4">
    <source>
        <dbReference type="PROSITE-ProRule" id="PRU00134"/>
    </source>
</evidence>
<dbReference type="OrthoDB" id="5945798at2759"/>
<dbReference type="PANTHER" id="PTHR12197">
    <property type="entry name" value="HISTONE-LYSINE N-METHYLTRANSFERASE SMYD"/>
    <property type="match status" value="1"/>
</dbReference>
<keyword evidence="3" id="KW-0862">Zinc</keyword>
<dbReference type="InterPro" id="IPR050869">
    <property type="entry name" value="H3K4_H4K5_MeTrfase"/>
</dbReference>
<evidence type="ECO:0000256" key="3">
    <source>
        <dbReference type="ARBA" id="ARBA00022833"/>
    </source>
</evidence>
<reference evidence="7 8" key="1">
    <citation type="submission" date="2021-08" db="EMBL/GenBank/DDBJ databases">
        <title>Draft Genome Sequence of Phanerochaete sordida strain YK-624.</title>
        <authorList>
            <person name="Mori T."/>
            <person name="Dohra H."/>
            <person name="Suzuki T."/>
            <person name="Kawagishi H."/>
            <person name="Hirai H."/>
        </authorList>
    </citation>
    <scope>NUCLEOTIDE SEQUENCE [LARGE SCALE GENOMIC DNA]</scope>
    <source>
        <strain evidence="7 8">YK-624</strain>
    </source>
</reference>
<dbReference type="GO" id="GO:0005634">
    <property type="term" value="C:nucleus"/>
    <property type="evidence" value="ECO:0007669"/>
    <property type="project" value="TreeGrafter"/>
</dbReference>
<dbReference type="AlphaFoldDB" id="A0A9P3GSL6"/>
<dbReference type="EMBL" id="BPQB01000114">
    <property type="protein sequence ID" value="GJE99629.1"/>
    <property type="molecule type" value="Genomic_DNA"/>
</dbReference>
<keyword evidence="1" id="KW-0479">Metal-binding</keyword>
<dbReference type="CDD" id="cd20071">
    <property type="entry name" value="SET_SMYD"/>
    <property type="match status" value="1"/>
</dbReference>
<feature type="domain" description="SET" evidence="5">
    <location>
        <begin position="152"/>
        <end position="253"/>
    </location>
</feature>
<dbReference type="Gene3D" id="1.25.40.10">
    <property type="entry name" value="Tetratricopeptide repeat domain"/>
    <property type="match status" value="1"/>
</dbReference>
<protein>
    <submittedName>
        <fullName evidence="7">SET domain-containing protein</fullName>
    </submittedName>
</protein>
<dbReference type="Pfam" id="PF00856">
    <property type="entry name" value="SET"/>
    <property type="match status" value="1"/>
</dbReference>
<evidence type="ECO:0000313" key="8">
    <source>
        <dbReference type="Proteomes" id="UP000703269"/>
    </source>
</evidence>
<dbReference type="Pfam" id="PF01753">
    <property type="entry name" value="zf-MYND"/>
    <property type="match status" value="1"/>
</dbReference>
<evidence type="ECO:0000259" key="6">
    <source>
        <dbReference type="PROSITE" id="PS50865"/>
    </source>
</evidence>